<sequence length="660" mass="75062">MSVKSKTGNRPVFRTTDKCVQAEMKNKVEVARLQLQVKILDRQKSYSAFTVEKDKRQTMTTLARMRTTSGLSMHGVPPDGPGDRAHEDSPYFKSYRPLTEKRLIRWRAKERELQRMLQNEEDVLMPPWEKDPNEDTGEKFANMMRMLGYSVEDNDVRMLVKKEAVAASSEKSQNGFYRLHPVDPFECLRKDCNNGQIDDRVGFDLLKPKKFSVDDWNRRIVENYKRFVTANTSKSREARSAASRMEGNDVNTPTSGHKLAWTSSVNDATTRKGVYPRSPSTVVRPHTASGTSRHKIYREALKGRPSSAGHTSKAISSPYRRGSSGMRRTSVRASNQKEELDTVDELEKEISETDTINGKVVSEQTVSDEESILETSDNDLVVHPSRLNKQLTGQNEGIVTQHLSNKPTSINSEKETDSKMSTRDSIFLINTLLNADKKRQNKPTKVSFSDEQANDEPPKATKSVKSVQQLVKLSKDGSKLAEYDMKVLEENLEDISGLKNNQVQHELFKRMPENRERGTRKDIHITKAERRIALHSHRRKKDIDPLDDVLDSDADDDDDDTDGGLDIVRRMPQWKRELMAEAPPGLFGPKSPAKVVVAMSKAQRKKELDALVKENISDVRKIVDQENARRIRDRLHIYFTIRKLNEAVGKVPANPDHSLL</sequence>
<dbReference type="AlphaFoldDB" id="A0AAD9N0J1"/>
<gene>
    <name evidence="2" type="ORF">LSH36_335g03007</name>
</gene>
<accession>A0AAD9N0J1</accession>
<evidence type="ECO:0000313" key="3">
    <source>
        <dbReference type="Proteomes" id="UP001208570"/>
    </source>
</evidence>
<proteinExistence type="predicted"/>
<comment type="caution">
    <text evidence="2">The sequence shown here is derived from an EMBL/GenBank/DDBJ whole genome shotgun (WGS) entry which is preliminary data.</text>
</comment>
<protein>
    <submittedName>
        <fullName evidence="2">Uncharacterized protein</fullName>
    </submittedName>
</protein>
<evidence type="ECO:0000256" key="1">
    <source>
        <dbReference type="SAM" id="MobiDB-lite"/>
    </source>
</evidence>
<dbReference type="EMBL" id="JAODUP010000334">
    <property type="protein sequence ID" value="KAK2152290.1"/>
    <property type="molecule type" value="Genomic_DNA"/>
</dbReference>
<feature type="region of interest" description="Disordered" evidence="1">
    <location>
        <begin position="70"/>
        <end position="91"/>
    </location>
</feature>
<name>A0AAD9N0J1_9ANNE</name>
<feature type="compositionally biased region" description="Acidic residues" evidence="1">
    <location>
        <begin position="545"/>
        <end position="563"/>
    </location>
</feature>
<feature type="region of interest" description="Disordered" evidence="1">
    <location>
        <begin position="233"/>
        <end position="343"/>
    </location>
</feature>
<organism evidence="2 3">
    <name type="scientific">Paralvinella palmiformis</name>
    <dbReference type="NCBI Taxonomy" id="53620"/>
    <lineage>
        <taxon>Eukaryota</taxon>
        <taxon>Metazoa</taxon>
        <taxon>Spiralia</taxon>
        <taxon>Lophotrochozoa</taxon>
        <taxon>Annelida</taxon>
        <taxon>Polychaeta</taxon>
        <taxon>Sedentaria</taxon>
        <taxon>Canalipalpata</taxon>
        <taxon>Terebellida</taxon>
        <taxon>Terebelliformia</taxon>
        <taxon>Alvinellidae</taxon>
        <taxon>Paralvinella</taxon>
    </lineage>
</organism>
<feature type="compositionally biased region" description="Polar residues" evidence="1">
    <location>
        <begin position="249"/>
        <end position="268"/>
    </location>
</feature>
<reference evidence="2" key="1">
    <citation type="journal article" date="2023" name="Mol. Biol. Evol.">
        <title>Third-Generation Sequencing Reveals the Adaptive Role of the Epigenome in Three Deep-Sea Polychaetes.</title>
        <authorList>
            <person name="Perez M."/>
            <person name="Aroh O."/>
            <person name="Sun Y."/>
            <person name="Lan Y."/>
            <person name="Juniper S.K."/>
            <person name="Young C.R."/>
            <person name="Angers B."/>
            <person name="Qian P.Y."/>
        </authorList>
    </citation>
    <scope>NUCLEOTIDE SEQUENCE</scope>
    <source>
        <strain evidence="2">P08H-3</strain>
    </source>
</reference>
<feature type="compositionally biased region" description="Basic and acidic residues" evidence="1">
    <location>
        <begin position="81"/>
        <end position="90"/>
    </location>
</feature>
<keyword evidence="3" id="KW-1185">Reference proteome</keyword>
<evidence type="ECO:0000313" key="2">
    <source>
        <dbReference type="EMBL" id="KAK2152290.1"/>
    </source>
</evidence>
<feature type="region of interest" description="Disordered" evidence="1">
    <location>
        <begin position="545"/>
        <end position="565"/>
    </location>
</feature>
<dbReference type="Proteomes" id="UP001208570">
    <property type="component" value="Unassembled WGS sequence"/>
</dbReference>
<feature type="region of interest" description="Disordered" evidence="1">
    <location>
        <begin position="438"/>
        <end position="465"/>
    </location>
</feature>